<reference evidence="1" key="1">
    <citation type="submission" date="2018-06" db="EMBL/GenBank/DDBJ databases">
        <authorList>
            <person name="Zhirakovskaya E."/>
        </authorList>
    </citation>
    <scope>NUCLEOTIDE SEQUENCE</scope>
</reference>
<organism evidence="1">
    <name type="scientific">hydrothermal vent metagenome</name>
    <dbReference type="NCBI Taxonomy" id="652676"/>
    <lineage>
        <taxon>unclassified sequences</taxon>
        <taxon>metagenomes</taxon>
        <taxon>ecological metagenomes</taxon>
    </lineage>
</organism>
<dbReference type="InterPro" id="IPR026350">
    <property type="entry name" value="GxxExxY"/>
</dbReference>
<sequence length="78" mass="8838">MDENTVSRKIIGAAIEVHRILGPGLLESVYQQCLMRELTLREPGFSSQTTVQAKYKGLEFYVDYRMDLLVADRVSLSS</sequence>
<dbReference type="Pfam" id="PF13366">
    <property type="entry name" value="PDDEXK_3"/>
    <property type="match status" value="1"/>
</dbReference>
<evidence type="ECO:0000313" key="1">
    <source>
        <dbReference type="EMBL" id="VAX13023.1"/>
    </source>
</evidence>
<evidence type="ECO:0008006" key="2">
    <source>
        <dbReference type="Google" id="ProtNLM"/>
    </source>
</evidence>
<dbReference type="AlphaFoldDB" id="A0A3B1BLI1"/>
<protein>
    <recommendedName>
        <fullName evidence="2">GxxExxY protein</fullName>
    </recommendedName>
</protein>
<accession>A0A3B1BLI1</accession>
<dbReference type="EMBL" id="UOFZ01000085">
    <property type="protein sequence ID" value="VAX13023.1"/>
    <property type="molecule type" value="Genomic_DNA"/>
</dbReference>
<proteinExistence type="predicted"/>
<name>A0A3B1BLI1_9ZZZZ</name>
<gene>
    <name evidence="1" type="ORF">MNBD_GAMMA24-335</name>
</gene>
<dbReference type="NCBIfam" id="TIGR04256">
    <property type="entry name" value="GxxExxY"/>
    <property type="match status" value="1"/>
</dbReference>